<dbReference type="EMBL" id="LBWS01000009">
    <property type="protein sequence ID" value="KKR15118.1"/>
    <property type="molecule type" value="Genomic_DNA"/>
</dbReference>
<keyword evidence="1" id="KW-0812">Transmembrane</keyword>
<protein>
    <submittedName>
        <fullName evidence="2">Uncharacterized protein</fullName>
    </submittedName>
</protein>
<accession>A0A0G0NI18</accession>
<evidence type="ECO:0000256" key="1">
    <source>
        <dbReference type="SAM" id="Phobius"/>
    </source>
</evidence>
<keyword evidence="1" id="KW-0472">Membrane</keyword>
<comment type="caution">
    <text evidence="2">The sequence shown here is derived from an EMBL/GenBank/DDBJ whole genome shotgun (WGS) entry which is preliminary data.</text>
</comment>
<reference evidence="2 3" key="1">
    <citation type="journal article" date="2015" name="Nature">
        <title>rRNA introns, odd ribosomes, and small enigmatic genomes across a large radiation of phyla.</title>
        <authorList>
            <person name="Brown C.T."/>
            <person name="Hug L.A."/>
            <person name="Thomas B.C."/>
            <person name="Sharon I."/>
            <person name="Castelle C.J."/>
            <person name="Singh A."/>
            <person name="Wilkins M.J."/>
            <person name="Williams K.H."/>
            <person name="Banfield J.F."/>
        </authorList>
    </citation>
    <scope>NUCLEOTIDE SEQUENCE [LARGE SCALE GENOMIC DNA]</scope>
</reference>
<keyword evidence="1" id="KW-1133">Transmembrane helix</keyword>
<name>A0A0G0NI18_9BACT</name>
<gene>
    <name evidence="2" type="ORF">UT42_C0009G0010</name>
</gene>
<feature type="transmembrane region" description="Helical" evidence="1">
    <location>
        <begin position="13"/>
        <end position="32"/>
    </location>
</feature>
<dbReference type="Proteomes" id="UP000034048">
    <property type="component" value="Unassembled WGS sequence"/>
</dbReference>
<sequence>MIINNTHMLKNEVFKWVISLVILIILVFSFYWQQLRPNRLIKLCAGQALVVLEESDYYDTVKYDNLYRNCLRLNGLD</sequence>
<evidence type="ECO:0000313" key="3">
    <source>
        <dbReference type="Proteomes" id="UP000034048"/>
    </source>
</evidence>
<organism evidence="2 3">
    <name type="scientific">Candidatus Falkowbacteria bacterium GW2011_GWA2_39_24</name>
    <dbReference type="NCBI Taxonomy" id="1618634"/>
    <lineage>
        <taxon>Bacteria</taxon>
        <taxon>Candidatus Falkowiibacteriota</taxon>
    </lineage>
</organism>
<dbReference type="AlphaFoldDB" id="A0A0G0NI18"/>
<proteinExistence type="predicted"/>
<evidence type="ECO:0000313" key="2">
    <source>
        <dbReference type="EMBL" id="KKR15118.1"/>
    </source>
</evidence>